<evidence type="ECO:0000313" key="3">
    <source>
        <dbReference type="Proteomes" id="UP000076632"/>
    </source>
</evidence>
<evidence type="ECO:0000256" key="1">
    <source>
        <dbReference type="SAM" id="Phobius"/>
    </source>
</evidence>
<keyword evidence="1" id="KW-0472">Membrane</keyword>
<sequence length="197" mass="21226">MERSHGAQPALQDGIIFPALQFGTLAGVAGLGVGGIAGLVRSQTPTLFAFASSTQWFTLGTAYWGVRGIILHMRGAQSVSPRERIYASGIAGGLAGAGVALITRGRSNVIPGAIMCSLLGSTGQGLYNVMDAQHAQSYGENERHASSPFWQRLAQAKWSPVRVLSDKEYEKMLRERLLRVEAEIAIIDEEIKRNTKD</sequence>
<proteinExistence type="predicted"/>
<dbReference type="PANTHER" id="PTHR41390:SF1">
    <property type="entry name" value="NADH-UBIQUINONE OXIDOREDUCTASE 213 KDA SUBUNIT"/>
    <property type="match status" value="1"/>
</dbReference>
<protein>
    <recommendedName>
        <fullName evidence="4">NADH-ubiquinone oxidoreductase 213 kDa subunit</fullName>
    </recommendedName>
</protein>
<name>A0A165JQL1_XYLHT</name>
<feature type="transmembrane region" description="Helical" evidence="1">
    <location>
        <begin position="47"/>
        <end position="65"/>
    </location>
</feature>
<dbReference type="InParanoid" id="A0A165JQL1"/>
<evidence type="ECO:0008006" key="4">
    <source>
        <dbReference type="Google" id="ProtNLM"/>
    </source>
</evidence>
<evidence type="ECO:0000313" key="2">
    <source>
        <dbReference type="EMBL" id="KZF26517.1"/>
    </source>
</evidence>
<dbReference type="OMA" id="SFWWLRS"/>
<reference evidence="2 3" key="1">
    <citation type="journal article" date="2016" name="Fungal Biol.">
        <title>The genome of Xylona heveae provides a window into fungal endophytism.</title>
        <authorList>
            <person name="Gazis R."/>
            <person name="Kuo A."/>
            <person name="Riley R."/>
            <person name="LaButti K."/>
            <person name="Lipzen A."/>
            <person name="Lin J."/>
            <person name="Amirebrahimi M."/>
            <person name="Hesse C.N."/>
            <person name="Spatafora J.W."/>
            <person name="Henrissat B."/>
            <person name="Hainaut M."/>
            <person name="Grigoriev I.V."/>
            <person name="Hibbett D.S."/>
        </authorList>
    </citation>
    <scope>NUCLEOTIDE SEQUENCE [LARGE SCALE GENOMIC DNA]</scope>
    <source>
        <strain evidence="2 3">TC161</strain>
    </source>
</reference>
<dbReference type="GeneID" id="28896711"/>
<keyword evidence="3" id="KW-1185">Reference proteome</keyword>
<accession>A0A165JQL1</accession>
<dbReference type="EMBL" id="KV407454">
    <property type="protein sequence ID" value="KZF26517.1"/>
    <property type="molecule type" value="Genomic_DNA"/>
</dbReference>
<dbReference type="OrthoDB" id="5565730at2759"/>
<feature type="transmembrane region" description="Helical" evidence="1">
    <location>
        <begin position="15"/>
        <end position="40"/>
    </location>
</feature>
<dbReference type="RefSeq" id="XP_018192072.1">
    <property type="nucleotide sequence ID" value="XM_018331574.1"/>
</dbReference>
<dbReference type="STRING" id="1328760.A0A165JQL1"/>
<keyword evidence="1" id="KW-0812">Transmembrane</keyword>
<dbReference type="AlphaFoldDB" id="A0A165JQL1"/>
<keyword evidence="1" id="KW-1133">Transmembrane helix</keyword>
<gene>
    <name evidence="2" type="ORF">L228DRAFT_242991</name>
</gene>
<dbReference type="PANTHER" id="PTHR41390">
    <property type="entry name" value="CHROMOSOME 7, WHOLE GENOME SHOTGUN SEQUENCE"/>
    <property type="match status" value="1"/>
</dbReference>
<organism evidence="2 3">
    <name type="scientific">Xylona heveae (strain CBS 132557 / TC161)</name>
    <dbReference type="NCBI Taxonomy" id="1328760"/>
    <lineage>
        <taxon>Eukaryota</taxon>
        <taxon>Fungi</taxon>
        <taxon>Dikarya</taxon>
        <taxon>Ascomycota</taxon>
        <taxon>Pezizomycotina</taxon>
        <taxon>Xylonomycetes</taxon>
        <taxon>Xylonales</taxon>
        <taxon>Xylonaceae</taxon>
        <taxon>Xylona</taxon>
    </lineage>
</organism>
<dbReference type="Proteomes" id="UP000076632">
    <property type="component" value="Unassembled WGS sequence"/>
</dbReference>